<accession>A0A917PPF7</accession>
<dbReference type="Proteomes" id="UP000635983">
    <property type="component" value="Unassembled WGS sequence"/>
</dbReference>
<protein>
    <submittedName>
        <fullName evidence="2">Arylsulfatase</fullName>
    </submittedName>
</protein>
<keyword evidence="3" id="KW-1185">Reference proteome</keyword>
<comment type="similarity">
    <text evidence="1">Belongs to the HyuE racemase family.</text>
</comment>
<dbReference type="InterPro" id="IPR015942">
    <property type="entry name" value="Asp/Glu/hydantoin_racemase"/>
</dbReference>
<gene>
    <name evidence="2" type="ORF">GCM10009304_11010</name>
</gene>
<dbReference type="AlphaFoldDB" id="A0A917PPF7"/>
<evidence type="ECO:0000256" key="1">
    <source>
        <dbReference type="ARBA" id="ARBA00038414"/>
    </source>
</evidence>
<name>A0A917PPF7_9PSED</name>
<reference evidence="2" key="1">
    <citation type="journal article" date="2014" name="Int. J. Syst. Evol. Microbiol.">
        <title>Complete genome sequence of Corynebacterium casei LMG S-19264T (=DSM 44701T), isolated from a smear-ripened cheese.</title>
        <authorList>
            <consortium name="US DOE Joint Genome Institute (JGI-PGF)"/>
            <person name="Walter F."/>
            <person name="Albersmeier A."/>
            <person name="Kalinowski J."/>
            <person name="Ruckert C."/>
        </authorList>
    </citation>
    <scope>NUCLEOTIDE SEQUENCE</scope>
    <source>
        <strain evidence="2">JCM 30078</strain>
    </source>
</reference>
<evidence type="ECO:0000313" key="2">
    <source>
        <dbReference type="EMBL" id="GGJ86771.1"/>
    </source>
</evidence>
<dbReference type="GO" id="GO:0047661">
    <property type="term" value="F:amino-acid racemase activity"/>
    <property type="evidence" value="ECO:0007669"/>
    <property type="project" value="InterPro"/>
</dbReference>
<sequence length="221" mass="23669">MSLVRRIFLIHATPVAIQPINEAFARLWPEAEVSNVLDDSLSSDLARAKSITPALKERFLTLARYAESSGADGIMFTCSAFGDAIEACKKALPIPVLKPNEAMIEQALETGQRIILLATFERSISSMAEEFHAAAASLGKSVEIESRAIAGALSALREGRPEEHDRLIAESAATVKNGDVACFAQFSMTSAADGAQENLPCPLLTTPDSAVLKLRRALISD</sequence>
<dbReference type="EMBL" id="BMPO01000002">
    <property type="protein sequence ID" value="GGJ86771.1"/>
    <property type="molecule type" value="Genomic_DNA"/>
</dbReference>
<dbReference type="RefSeq" id="WP_188982139.1">
    <property type="nucleotide sequence ID" value="NZ_BMPO01000002.1"/>
</dbReference>
<dbReference type="Pfam" id="PF01177">
    <property type="entry name" value="Asp_Glu_race"/>
    <property type="match status" value="1"/>
</dbReference>
<proteinExistence type="inferred from homology"/>
<dbReference type="Gene3D" id="3.40.50.12500">
    <property type="match status" value="1"/>
</dbReference>
<organism evidence="2 3">
    <name type="scientific">Pseudomonas matsuisoli</name>
    <dbReference type="NCBI Taxonomy" id="1515666"/>
    <lineage>
        <taxon>Bacteria</taxon>
        <taxon>Pseudomonadati</taxon>
        <taxon>Pseudomonadota</taxon>
        <taxon>Gammaproteobacteria</taxon>
        <taxon>Pseudomonadales</taxon>
        <taxon>Pseudomonadaceae</taxon>
        <taxon>Pseudomonas</taxon>
    </lineage>
</organism>
<dbReference type="InterPro" id="IPR053714">
    <property type="entry name" value="Iso_Racemase_Enz_sf"/>
</dbReference>
<reference evidence="2" key="2">
    <citation type="submission" date="2020-09" db="EMBL/GenBank/DDBJ databases">
        <authorList>
            <person name="Sun Q."/>
            <person name="Ohkuma M."/>
        </authorList>
    </citation>
    <scope>NUCLEOTIDE SEQUENCE</scope>
    <source>
        <strain evidence="2">JCM 30078</strain>
    </source>
</reference>
<evidence type="ECO:0000313" key="3">
    <source>
        <dbReference type="Proteomes" id="UP000635983"/>
    </source>
</evidence>
<comment type="caution">
    <text evidence="2">The sequence shown here is derived from an EMBL/GenBank/DDBJ whole genome shotgun (WGS) entry which is preliminary data.</text>
</comment>